<dbReference type="Proteomes" id="UP000790787">
    <property type="component" value="Chromosome 10"/>
</dbReference>
<gene>
    <name evidence="2" type="primary">LOC142165071</name>
</gene>
<protein>
    <submittedName>
        <fullName evidence="2">Uncharacterized protein LOC142165071</fullName>
    </submittedName>
</protein>
<evidence type="ECO:0000313" key="1">
    <source>
        <dbReference type="Proteomes" id="UP000790787"/>
    </source>
</evidence>
<reference evidence="1" key="1">
    <citation type="journal article" date="2014" name="Nat. Commun.">
        <title>The tobacco genome sequence and its comparison with those of tomato and potato.</title>
        <authorList>
            <person name="Sierro N."/>
            <person name="Battey J.N."/>
            <person name="Ouadi S."/>
            <person name="Bakaher N."/>
            <person name="Bovet L."/>
            <person name="Willig A."/>
            <person name="Goepfert S."/>
            <person name="Peitsch M.C."/>
            <person name="Ivanov N.V."/>
        </authorList>
    </citation>
    <scope>NUCLEOTIDE SEQUENCE [LARGE SCALE GENOMIC DNA]</scope>
</reference>
<dbReference type="RefSeq" id="XP_075079807.1">
    <property type="nucleotide sequence ID" value="XM_075223706.1"/>
</dbReference>
<organism evidence="1 2">
    <name type="scientific">Nicotiana tabacum</name>
    <name type="common">Common tobacco</name>
    <dbReference type="NCBI Taxonomy" id="4097"/>
    <lineage>
        <taxon>Eukaryota</taxon>
        <taxon>Viridiplantae</taxon>
        <taxon>Streptophyta</taxon>
        <taxon>Embryophyta</taxon>
        <taxon>Tracheophyta</taxon>
        <taxon>Spermatophyta</taxon>
        <taxon>Magnoliopsida</taxon>
        <taxon>eudicotyledons</taxon>
        <taxon>Gunneridae</taxon>
        <taxon>Pentapetalae</taxon>
        <taxon>asterids</taxon>
        <taxon>lamiids</taxon>
        <taxon>Solanales</taxon>
        <taxon>Solanaceae</taxon>
        <taxon>Nicotianoideae</taxon>
        <taxon>Nicotianeae</taxon>
        <taxon>Nicotiana</taxon>
    </lineage>
</organism>
<evidence type="ECO:0000313" key="2">
    <source>
        <dbReference type="RefSeq" id="XP_075079807.1"/>
    </source>
</evidence>
<sequence>MVSVKKSQTLSKNSFWIQSPSLFAGTYGNIDAVPSMGAKSTSLTMINSNGSALANPGKIGAGVIIRNHHGQFTHVVAIPLGEGTNNYAEIEAARLGVQWCLANGITRIHLETDSILLINWLTENKDPPWALQIKIYQLKNL</sequence>
<proteinExistence type="predicted"/>
<name>A0AC58S498_TOBAC</name>
<accession>A0AC58S498</accession>
<reference evidence="2" key="2">
    <citation type="submission" date="2025-08" db="UniProtKB">
        <authorList>
            <consortium name="RefSeq"/>
        </authorList>
    </citation>
    <scope>IDENTIFICATION</scope>
    <source>
        <tissue evidence="2">Leaf</tissue>
    </source>
</reference>
<keyword evidence="1" id="KW-1185">Reference proteome</keyword>